<evidence type="ECO:0000313" key="2">
    <source>
        <dbReference type="EMBL" id="RMX46908.1"/>
    </source>
</evidence>
<dbReference type="Proteomes" id="UP000275408">
    <property type="component" value="Unassembled WGS sequence"/>
</dbReference>
<dbReference type="STRING" id="46731.A0A3M6U0A5"/>
<gene>
    <name evidence="2" type="ORF">pdam_00014513</name>
</gene>
<proteinExistence type="predicted"/>
<reference evidence="2 3" key="1">
    <citation type="journal article" date="2018" name="Sci. Rep.">
        <title>Comparative analysis of the Pocillopora damicornis genome highlights role of immune system in coral evolution.</title>
        <authorList>
            <person name="Cunning R."/>
            <person name="Bay R.A."/>
            <person name="Gillette P."/>
            <person name="Baker A.C."/>
            <person name="Traylor-Knowles N."/>
        </authorList>
    </citation>
    <scope>NUCLEOTIDE SEQUENCE [LARGE SCALE GENOMIC DNA]</scope>
    <source>
        <strain evidence="2">RSMAS</strain>
        <tissue evidence="2">Whole animal</tissue>
    </source>
</reference>
<dbReference type="InterPro" id="IPR018363">
    <property type="entry name" value="CD59_antigen_CS"/>
</dbReference>
<keyword evidence="3" id="KW-1185">Reference proteome</keyword>
<dbReference type="OrthoDB" id="5952812at2759"/>
<name>A0A3M6U0A5_POCDA</name>
<dbReference type="PROSITE" id="PS00983">
    <property type="entry name" value="LY6_UPAR"/>
    <property type="match status" value="1"/>
</dbReference>
<comment type="caution">
    <text evidence="2">The sequence shown here is derived from an EMBL/GenBank/DDBJ whole genome shotgun (WGS) entry which is preliminary data.</text>
</comment>
<evidence type="ECO:0008006" key="4">
    <source>
        <dbReference type="Google" id="ProtNLM"/>
    </source>
</evidence>
<dbReference type="CDD" id="cd00117">
    <property type="entry name" value="TFP"/>
    <property type="match status" value="1"/>
</dbReference>
<dbReference type="EMBL" id="RCHS01002525">
    <property type="protein sequence ID" value="RMX46908.1"/>
    <property type="molecule type" value="Genomic_DNA"/>
</dbReference>
<dbReference type="SUPFAM" id="SSF57302">
    <property type="entry name" value="Snake toxin-like"/>
    <property type="match status" value="1"/>
</dbReference>
<dbReference type="Gene3D" id="2.10.60.10">
    <property type="entry name" value="CD59"/>
    <property type="match status" value="1"/>
</dbReference>
<dbReference type="AlphaFoldDB" id="A0A3M6U0A5"/>
<accession>A0A3M6U0A5</accession>
<organism evidence="2 3">
    <name type="scientific">Pocillopora damicornis</name>
    <name type="common">Cauliflower coral</name>
    <name type="synonym">Millepora damicornis</name>
    <dbReference type="NCBI Taxonomy" id="46731"/>
    <lineage>
        <taxon>Eukaryota</taxon>
        <taxon>Metazoa</taxon>
        <taxon>Cnidaria</taxon>
        <taxon>Anthozoa</taxon>
        <taxon>Hexacorallia</taxon>
        <taxon>Scleractinia</taxon>
        <taxon>Astrocoeniina</taxon>
        <taxon>Pocilloporidae</taxon>
        <taxon>Pocillopora</taxon>
    </lineage>
</organism>
<evidence type="ECO:0000256" key="1">
    <source>
        <dbReference type="ARBA" id="ARBA00022729"/>
    </source>
</evidence>
<protein>
    <recommendedName>
        <fullName evidence="4">UPAR/Ly6 domain-containing protein</fullName>
    </recommendedName>
</protein>
<dbReference type="InterPro" id="IPR045860">
    <property type="entry name" value="Snake_toxin-like_sf"/>
</dbReference>
<evidence type="ECO:0000313" key="3">
    <source>
        <dbReference type="Proteomes" id="UP000275408"/>
    </source>
</evidence>
<sequence>MAYRNADSRQAHLLFSCFSGRMMSLFRSLCRGVWPKMLRIALGALFVLYSTPFAMSTECYECTSLVSMEDCVQFMKKTECPKPTDRCRNMTVQVFVTLLGENQTGFQRGCASQDECVFELCSGHFAEHYGEKSLAYNVCQMSCCEGDFCPEGNITITEGNEGPVKGARGGKGFEILASVPVTVTSTLLSLVRARLL</sequence>
<keyword evidence="1" id="KW-0732">Signal</keyword>